<evidence type="ECO:0000313" key="1">
    <source>
        <dbReference type="EMBL" id="KKK75140.1"/>
    </source>
</evidence>
<organism evidence="1">
    <name type="scientific">marine sediment metagenome</name>
    <dbReference type="NCBI Taxonomy" id="412755"/>
    <lineage>
        <taxon>unclassified sequences</taxon>
        <taxon>metagenomes</taxon>
        <taxon>ecological metagenomes</taxon>
    </lineage>
</organism>
<reference evidence="1" key="1">
    <citation type="journal article" date="2015" name="Nature">
        <title>Complex archaea that bridge the gap between prokaryotes and eukaryotes.</title>
        <authorList>
            <person name="Spang A."/>
            <person name="Saw J.H."/>
            <person name="Jorgensen S.L."/>
            <person name="Zaremba-Niedzwiedzka K."/>
            <person name="Martijn J."/>
            <person name="Lind A.E."/>
            <person name="van Eijk R."/>
            <person name="Schleper C."/>
            <person name="Guy L."/>
            <person name="Ettema T.J."/>
        </authorList>
    </citation>
    <scope>NUCLEOTIDE SEQUENCE</scope>
</reference>
<protein>
    <submittedName>
        <fullName evidence="1">Uncharacterized protein</fullName>
    </submittedName>
</protein>
<gene>
    <name evidence="1" type="ORF">LCGC14_2876730</name>
</gene>
<comment type="caution">
    <text evidence="1">The sequence shown here is derived from an EMBL/GenBank/DDBJ whole genome shotgun (WGS) entry which is preliminary data.</text>
</comment>
<proteinExistence type="predicted"/>
<dbReference type="AlphaFoldDB" id="A0A0F8YN22"/>
<sequence>MDTIQVKYTRQASAIVRGYPKPGAGTWGFEGTPEPICSIYPPERASEGFKIPLEPWMLETFAAFDVQYIHGIKDPALNVYIGNTLNSVPSMGISFGDPFLCGDHG</sequence>
<dbReference type="EMBL" id="LAZR01055998">
    <property type="protein sequence ID" value="KKK75140.1"/>
    <property type="molecule type" value="Genomic_DNA"/>
</dbReference>
<name>A0A0F8YN22_9ZZZZ</name>
<accession>A0A0F8YN22</accession>